<dbReference type="Proteomes" id="UP001159428">
    <property type="component" value="Unassembled WGS sequence"/>
</dbReference>
<evidence type="ECO:0000313" key="2">
    <source>
        <dbReference type="EMBL" id="CAH3154990.1"/>
    </source>
</evidence>
<keyword evidence="1" id="KW-0732">Signal</keyword>
<keyword evidence="3" id="KW-1185">Reference proteome</keyword>
<dbReference type="EMBL" id="CALNXJ010000057">
    <property type="protein sequence ID" value="CAH3154990.1"/>
    <property type="molecule type" value="Genomic_DNA"/>
</dbReference>
<protein>
    <submittedName>
        <fullName evidence="2">Uncharacterized protein</fullName>
    </submittedName>
</protein>
<feature type="chain" id="PRO_5043975930" evidence="1">
    <location>
        <begin position="29"/>
        <end position="232"/>
    </location>
</feature>
<reference evidence="2 3" key="1">
    <citation type="submission" date="2022-05" db="EMBL/GenBank/DDBJ databases">
        <authorList>
            <consortium name="Genoscope - CEA"/>
            <person name="William W."/>
        </authorList>
    </citation>
    <scope>NUCLEOTIDE SEQUENCE [LARGE SCALE GENOMIC DNA]</scope>
</reference>
<comment type="caution">
    <text evidence="2">The sequence shown here is derived from an EMBL/GenBank/DDBJ whole genome shotgun (WGS) entry which is preliminary data.</text>
</comment>
<sequence>MVPEMNKGIFALVSLACILLADLPKSAGDNHVIVSKCSEDMKMEKDMMCAHTFLRKMKNGTANCSHELMNFMGCIRNFTLDQCYGDYLKTHHSMMEPMRRMADMKARIHNFGRLMCGMDGNGYNVTGLPKNITDLLKCKKEFYDNGKDCAKPFHDKFKAKAKPEDLCKYFMKAKECQVDLMKKYCAPSKPQKPDPFNPFCPGEKDPSSHAGAGKLNTGVALLFVGLALHFLS</sequence>
<accession>A0AAU9XS39</accession>
<evidence type="ECO:0000256" key="1">
    <source>
        <dbReference type="SAM" id="SignalP"/>
    </source>
</evidence>
<organism evidence="2 3">
    <name type="scientific">Pocillopora meandrina</name>
    <dbReference type="NCBI Taxonomy" id="46732"/>
    <lineage>
        <taxon>Eukaryota</taxon>
        <taxon>Metazoa</taxon>
        <taxon>Cnidaria</taxon>
        <taxon>Anthozoa</taxon>
        <taxon>Hexacorallia</taxon>
        <taxon>Scleractinia</taxon>
        <taxon>Astrocoeniina</taxon>
        <taxon>Pocilloporidae</taxon>
        <taxon>Pocillopora</taxon>
    </lineage>
</organism>
<name>A0AAU9XS39_9CNID</name>
<proteinExistence type="predicted"/>
<feature type="signal peptide" evidence="1">
    <location>
        <begin position="1"/>
        <end position="28"/>
    </location>
</feature>
<dbReference type="AlphaFoldDB" id="A0AAU9XS39"/>
<gene>
    <name evidence="2" type="ORF">PMEA_00027875</name>
</gene>
<evidence type="ECO:0000313" key="3">
    <source>
        <dbReference type="Proteomes" id="UP001159428"/>
    </source>
</evidence>